<feature type="transmembrane region" description="Helical" evidence="9">
    <location>
        <begin position="160"/>
        <end position="180"/>
    </location>
</feature>
<gene>
    <name evidence="10" type="ORF">H6P81_012194</name>
</gene>
<dbReference type="Proteomes" id="UP000825729">
    <property type="component" value="Unassembled WGS sequence"/>
</dbReference>
<proteinExistence type="inferred from homology"/>
<dbReference type="PRINTS" id="PR00783">
    <property type="entry name" value="MINTRINSICP"/>
</dbReference>
<keyword evidence="3 8" id="KW-0812">Transmembrane</keyword>
<comment type="subcellular location">
    <subcellularLocation>
        <location evidence="1">Membrane</location>
        <topology evidence="1">Multi-pass membrane protein</topology>
    </subcellularLocation>
</comment>
<feature type="transmembrane region" description="Helical" evidence="9">
    <location>
        <begin position="44"/>
        <end position="62"/>
    </location>
</feature>
<keyword evidence="4" id="KW-0677">Repeat</keyword>
<dbReference type="GO" id="GO:0012505">
    <property type="term" value="C:endomembrane system"/>
    <property type="evidence" value="ECO:0007669"/>
    <property type="project" value="UniProtKB-ARBA"/>
</dbReference>
<evidence type="ECO:0000256" key="9">
    <source>
        <dbReference type="SAM" id="Phobius"/>
    </source>
</evidence>
<comment type="similarity">
    <text evidence="7">Belongs to the MIP/aquaporin (TC 1.A.8) family. SIP (TC 1.A.8.10) subfamily.</text>
</comment>
<organism evidence="10 11">
    <name type="scientific">Aristolochia fimbriata</name>
    <name type="common">White veined hardy Dutchman's pipe vine</name>
    <dbReference type="NCBI Taxonomy" id="158543"/>
    <lineage>
        <taxon>Eukaryota</taxon>
        <taxon>Viridiplantae</taxon>
        <taxon>Streptophyta</taxon>
        <taxon>Embryophyta</taxon>
        <taxon>Tracheophyta</taxon>
        <taxon>Spermatophyta</taxon>
        <taxon>Magnoliopsida</taxon>
        <taxon>Magnoliidae</taxon>
        <taxon>Piperales</taxon>
        <taxon>Aristolochiaceae</taxon>
        <taxon>Aristolochia</taxon>
    </lineage>
</organism>
<dbReference type="AlphaFoldDB" id="A0AAV7EDX5"/>
<dbReference type="Pfam" id="PF00230">
    <property type="entry name" value="MIP"/>
    <property type="match status" value="1"/>
</dbReference>
<feature type="transmembrane region" description="Helical" evidence="9">
    <location>
        <begin position="12"/>
        <end position="32"/>
    </location>
</feature>
<feature type="transmembrane region" description="Helical" evidence="9">
    <location>
        <begin position="134"/>
        <end position="153"/>
    </location>
</feature>
<evidence type="ECO:0000313" key="10">
    <source>
        <dbReference type="EMBL" id="KAG9446066.1"/>
    </source>
</evidence>
<dbReference type="EMBL" id="JAINDJ010000005">
    <property type="protein sequence ID" value="KAG9446066.1"/>
    <property type="molecule type" value="Genomic_DNA"/>
</dbReference>
<evidence type="ECO:0000256" key="8">
    <source>
        <dbReference type="RuleBase" id="RU000477"/>
    </source>
</evidence>
<evidence type="ECO:0000256" key="5">
    <source>
        <dbReference type="ARBA" id="ARBA00022989"/>
    </source>
</evidence>
<evidence type="ECO:0000256" key="2">
    <source>
        <dbReference type="ARBA" id="ARBA00022448"/>
    </source>
</evidence>
<feature type="transmembrane region" description="Helical" evidence="9">
    <location>
        <begin position="206"/>
        <end position="224"/>
    </location>
</feature>
<dbReference type="GO" id="GO:0015250">
    <property type="term" value="F:water channel activity"/>
    <property type="evidence" value="ECO:0007669"/>
    <property type="project" value="InterPro"/>
</dbReference>
<dbReference type="InterPro" id="IPR044222">
    <property type="entry name" value="SIP1-1/2-like"/>
</dbReference>
<evidence type="ECO:0000256" key="3">
    <source>
        <dbReference type="ARBA" id="ARBA00022692"/>
    </source>
</evidence>
<evidence type="ECO:0000256" key="1">
    <source>
        <dbReference type="ARBA" id="ARBA00004141"/>
    </source>
</evidence>
<dbReference type="PANTHER" id="PTHR46739">
    <property type="entry name" value="AQUAPORIN SIP1-1"/>
    <property type="match status" value="1"/>
</dbReference>
<dbReference type="SUPFAM" id="SSF81338">
    <property type="entry name" value="Aquaporin-like"/>
    <property type="match status" value="1"/>
</dbReference>
<protein>
    <submittedName>
        <fullName evidence="10">Uncharacterized protein</fullName>
    </submittedName>
</protein>
<name>A0AAV7EDX5_ARIFI</name>
<accession>A0AAV7EDX5</accession>
<dbReference type="GO" id="GO:0005737">
    <property type="term" value="C:cytoplasm"/>
    <property type="evidence" value="ECO:0007669"/>
    <property type="project" value="UniProtKB-ARBA"/>
</dbReference>
<evidence type="ECO:0000256" key="7">
    <source>
        <dbReference type="ARBA" id="ARBA00024030"/>
    </source>
</evidence>
<dbReference type="Gene3D" id="1.20.1080.10">
    <property type="entry name" value="Glycerol uptake facilitator protein"/>
    <property type="match status" value="1"/>
</dbReference>
<comment type="caution">
    <text evidence="10">The sequence shown here is derived from an EMBL/GenBank/DDBJ whole genome shotgun (WGS) entry which is preliminary data.</text>
</comment>
<dbReference type="InterPro" id="IPR000425">
    <property type="entry name" value="MIP"/>
</dbReference>
<keyword evidence="2 8" id="KW-0813">Transport</keyword>
<sequence length="239" mass="25292">MGAVKAAIGDALITFLWVFCSSTLGALTSIVASALDVHGKGPTLAITVLILTVLLLIFTAFGEMLGGATFNPTGSASFYAAGVGGDTLTSLALRLPAQTAGAVAGAVAIVEYMPSQYKHMLGGPALKVDLQTGAIAEGVLTFVMTFIVLFIILRGPRNTVLQILLLAISTMTLVITGSTYTGPSMNPANAFGWAFVYNRHNTWEQFYVYWICPFIGAILAAWVFRGGALSLRHQDPNWV</sequence>
<evidence type="ECO:0000256" key="6">
    <source>
        <dbReference type="ARBA" id="ARBA00023136"/>
    </source>
</evidence>
<dbReference type="PANTHER" id="PTHR46739:SF3">
    <property type="entry name" value="AQUAPORIN SIP1-1"/>
    <property type="match status" value="1"/>
</dbReference>
<dbReference type="FunFam" id="1.20.1080.10:FF:000043">
    <property type="entry name" value="Aquaporin SIP1-1"/>
    <property type="match status" value="1"/>
</dbReference>
<dbReference type="GO" id="GO:0016020">
    <property type="term" value="C:membrane"/>
    <property type="evidence" value="ECO:0007669"/>
    <property type="project" value="UniProtKB-SubCell"/>
</dbReference>
<evidence type="ECO:0000256" key="4">
    <source>
        <dbReference type="ARBA" id="ARBA00022737"/>
    </source>
</evidence>
<keyword evidence="6 9" id="KW-0472">Membrane</keyword>
<dbReference type="InterPro" id="IPR023271">
    <property type="entry name" value="Aquaporin-like"/>
</dbReference>
<keyword evidence="11" id="KW-1185">Reference proteome</keyword>
<reference evidence="10 11" key="1">
    <citation type="submission" date="2021-07" db="EMBL/GenBank/DDBJ databases">
        <title>The Aristolochia fimbriata genome: insights into angiosperm evolution, floral development and chemical biosynthesis.</title>
        <authorList>
            <person name="Jiao Y."/>
        </authorList>
    </citation>
    <scope>NUCLEOTIDE SEQUENCE [LARGE SCALE GENOMIC DNA]</scope>
    <source>
        <strain evidence="10">IBCAS-2021</strain>
        <tissue evidence="10">Leaf</tissue>
    </source>
</reference>
<keyword evidence="5 9" id="KW-1133">Transmembrane helix</keyword>
<evidence type="ECO:0000313" key="11">
    <source>
        <dbReference type="Proteomes" id="UP000825729"/>
    </source>
</evidence>